<dbReference type="InterPro" id="IPR008727">
    <property type="entry name" value="PAAR_motif"/>
</dbReference>
<feature type="region of interest" description="Disordered" evidence="1">
    <location>
        <begin position="13"/>
        <end position="84"/>
    </location>
</feature>
<accession>A0A135ICA6</accession>
<name>A0A135ICA6_9GAMM</name>
<keyword evidence="3" id="KW-1185">Reference proteome</keyword>
<dbReference type="EMBL" id="LNTY01000006">
    <property type="protein sequence ID" value="KXF83055.1"/>
    <property type="molecule type" value="Genomic_DNA"/>
</dbReference>
<sequence length="94" mass="9090">MGNTVVLGDIGTAHDGFHPSPVISASPNVNVDGKPVARQGDALAPHDKPKNPPHGRSISGGSSSVFANGKPVARSGDAVGCGGVVVGGGTVNVG</sequence>
<dbReference type="Pfam" id="PF05488">
    <property type="entry name" value="PAAR_motif"/>
    <property type="match status" value="1"/>
</dbReference>
<dbReference type="Gene3D" id="2.60.200.60">
    <property type="match status" value="1"/>
</dbReference>
<gene>
    <name evidence="2" type="ORF">ATN88_04810</name>
</gene>
<dbReference type="STRING" id="294935.ATN88_04810"/>
<evidence type="ECO:0008006" key="4">
    <source>
        <dbReference type="Google" id="ProtNLM"/>
    </source>
</evidence>
<dbReference type="Proteomes" id="UP000070529">
    <property type="component" value="Unassembled WGS sequence"/>
</dbReference>
<dbReference type="AlphaFoldDB" id="A0A135ICA6"/>
<dbReference type="CDD" id="cd14737">
    <property type="entry name" value="PAAR_1"/>
    <property type="match status" value="1"/>
</dbReference>
<protein>
    <recommendedName>
        <fullName evidence="4">Type VI secretion system PAAR protein</fullName>
    </recommendedName>
</protein>
<dbReference type="NCBIfam" id="NF033420">
    <property type="entry name" value="T6SS_PAAR_dom"/>
    <property type="match status" value="1"/>
</dbReference>
<comment type="caution">
    <text evidence="2">The sequence shown here is derived from an EMBL/GenBank/DDBJ whole genome shotgun (WGS) entry which is preliminary data.</text>
</comment>
<evidence type="ECO:0000313" key="2">
    <source>
        <dbReference type="EMBL" id="KXF83055.1"/>
    </source>
</evidence>
<evidence type="ECO:0000313" key="3">
    <source>
        <dbReference type="Proteomes" id="UP000070529"/>
    </source>
</evidence>
<organism evidence="2 3">
    <name type="scientific">Enterovibrio coralii</name>
    <dbReference type="NCBI Taxonomy" id="294935"/>
    <lineage>
        <taxon>Bacteria</taxon>
        <taxon>Pseudomonadati</taxon>
        <taxon>Pseudomonadota</taxon>
        <taxon>Gammaproteobacteria</taxon>
        <taxon>Vibrionales</taxon>
        <taxon>Vibrionaceae</taxon>
        <taxon>Enterovibrio</taxon>
    </lineage>
</organism>
<proteinExistence type="predicted"/>
<evidence type="ECO:0000256" key="1">
    <source>
        <dbReference type="SAM" id="MobiDB-lite"/>
    </source>
</evidence>
<reference evidence="2 3" key="1">
    <citation type="submission" date="2015-11" db="EMBL/GenBank/DDBJ databases">
        <title>Genomic Taxonomy of the Vibrionaceae.</title>
        <authorList>
            <person name="Gomez-Gil B."/>
            <person name="Enciso-Ibarra J."/>
        </authorList>
    </citation>
    <scope>NUCLEOTIDE SEQUENCE [LARGE SCALE GENOMIC DNA]</scope>
    <source>
        <strain evidence="2 3">CAIM 912</strain>
    </source>
</reference>
<dbReference type="OrthoDB" id="9807902at2"/>
<dbReference type="RefSeq" id="WP_067410515.1">
    <property type="nucleotide sequence ID" value="NZ_LNTY01000006.1"/>
</dbReference>